<dbReference type="GO" id="GO:0020037">
    <property type="term" value="F:heme binding"/>
    <property type="evidence" value="ECO:0007669"/>
    <property type="project" value="InterPro"/>
</dbReference>
<dbReference type="InterPro" id="IPR002401">
    <property type="entry name" value="Cyt_P450_E_grp-I"/>
</dbReference>
<comment type="pathway">
    <text evidence="2">Secondary metabolite biosynthesis.</text>
</comment>
<keyword evidence="11" id="KW-0472">Membrane</keyword>
<dbReference type="GO" id="GO:0005506">
    <property type="term" value="F:iron ion binding"/>
    <property type="evidence" value="ECO:0007669"/>
    <property type="project" value="InterPro"/>
</dbReference>
<name>A0A8H5MEX3_9AGAR</name>
<dbReference type="GO" id="GO:0016705">
    <property type="term" value="F:oxidoreductase activity, acting on paired donors, with incorporation or reduction of molecular oxygen"/>
    <property type="evidence" value="ECO:0007669"/>
    <property type="project" value="InterPro"/>
</dbReference>
<dbReference type="InterPro" id="IPR050364">
    <property type="entry name" value="Cytochrome_P450_fung"/>
</dbReference>
<dbReference type="InterPro" id="IPR036396">
    <property type="entry name" value="Cyt_P450_sf"/>
</dbReference>
<evidence type="ECO:0000313" key="12">
    <source>
        <dbReference type="EMBL" id="KAF5391955.1"/>
    </source>
</evidence>
<evidence type="ECO:0000256" key="2">
    <source>
        <dbReference type="ARBA" id="ARBA00005179"/>
    </source>
</evidence>
<dbReference type="PANTHER" id="PTHR46300">
    <property type="entry name" value="P450, PUTATIVE (EUROFUNG)-RELATED-RELATED"/>
    <property type="match status" value="1"/>
</dbReference>
<evidence type="ECO:0000256" key="1">
    <source>
        <dbReference type="ARBA" id="ARBA00001971"/>
    </source>
</evidence>
<evidence type="ECO:0000256" key="9">
    <source>
        <dbReference type="PIRSR" id="PIRSR602401-1"/>
    </source>
</evidence>
<evidence type="ECO:0000256" key="3">
    <source>
        <dbReference type="ARBA" id="ARBA00010617"/>
    </source>
</evidence>
<dbReference type="PRINTS" id="PR00463">
    <property type="entry name" value="EP450I"/>
</dbReference>
<evidence type="ECO:0000256" key="7">
    <source>
        <dbReference type="ARBA" id="ARBA00023004"/>
    </source>
</evidence>
<evidence type="ECO:0000256" key="11">
    <source>
        <dbReference type="SAM" id="Phobius"/>
    </source>
</evidence>
<dbReference type="AlphaFoldDB" id="A0A8H5MEX3"/>
<comment type="caution">
    <text evidence="12">The sequence shown here is derived from an EMBL/GenBank/DDBJ whole genome shotgun (WGS) entry which is preliminary data.</text>
</comment>
<evidence type="ECO:0008006" key="14">
    <source>
        <dbReference type="Google" id="ProtNLM"/>
    </source>
</evidence>
<dbReference type="GO" id="GO:0004497">
    <property type="term" value="F:monooxygenase activity"/>
    <property type="evidence" value="ECO:0007669"/>
    <property type="project" value="UniProtKB-KW"/>
</dbReference>
<protein>
    <recommendedName>
        <fullName evidence="14">Cytochrome P450</fullName>
    </recommendedName>
</protein>
<reference evidence="12 13" key="1">
    <citation type="journal article" date="2020" name="ISME J.">
        <title>Uncovering the hidden diversity of litter-decomposition mechanisms in mushroom-forming fungi.</title>
        <authorList>
            <person name="Floudas D."/>
            <person name="Bentzer J."/>
            <person name="Ahren D."/>
            <person name="Johansson T."/>
            <person name="Persson P."/>
            <person name="Tunlid A."/>
        </authorList>
    </citation>
    <scope>NUCLEOTIDE SEQUENCE [LARGE SCALE GENOMIC DNA]</scope>
    <source>
        <strain evidence="12 13">CBS 406.79</strain>
    </source>
</reference>
<comment type="cofactor">
    <cofactor evidence="1 9">
        <name>heme</name>
        <dbReference type="ChEBI" id="CHEBI:30413"/>
    </cofactor>
</comment>
<evidence type="ECO:0000256" key="10">
    <source>
        <dbReference type="RuleBase" id="RU000461"/>
    </source>
</evidence>
<evidence type="ECO:0000313" key="13">
    <source>
        <dbReference type="Proteomes" id="UP000518752"/>
    </source>
</evidence>
<dbReference type="SUPFAM" id="SSF48264">
    <property type="entry name" value="Cytochrome P450"/>
    <property type="match status" value="2"/>
</dbReference>
<accession>A0A8H5MEX3</accession>
<dbReference type="EMBL" id="JAACJN010000007">
    <property type="protein sequence ID" value="KAF5391955.1"/>
    <property type="molecule type" value="Genomic_DNA"/>
</dbReference>
<proteinExistence type="inferred from homology"/>
<dbReference type="Gene3D" id="1.10.630.10">
    <property type="entry name" value="Cytochrome P450"/>
    <property type="match status" value="1"/>
</dbReference>
<dbReference type="Proteomes" id="UP000518752">
    <property type="component" value="Unassembled WGS sequence"/>
</dbReference>
<evidence type="ECO:0000256" key="8">
    <source>
        <dbReference type="ARBA" id="ARBA00023033"/>
    </source>
</evidence>
<keyword evidence="4 9" id="KW-0349">Heme</keyword>
<keyword evidence="5 9" id="KW-0479">Metal-binding</keyword>
<comment type="similarity">
    <text evidence="3 10">Belongs to the cytochrome P450 family.</text>
</comment>
<keyword evidence="7 9" id="KW-0408">Iron</keyword>
<feature type="transmembrane region" description="Helical" evidence="11">
    <location>
        <begin position="6"/>
        <end position="25"/>
    </location>
</feature>
<sequence>MTSFQLVIDYIAAIFSVLLIHRLLWTRSRRRFPPGPRGWPIIGNILDIPKEKVHIAYTEMGLKYNSDLIYLDVAGTSVLILNSSAVANDLCSGRSSIYSNRPPLPMVGDLMGWNYIIGFLPYGDRWRKSRALCMHQFTPSKMKTYQKPQIAEGIRLFLKSLLDSPQDFEDHIRFFSTRTILSTTYGIDIENSCDYFFKLVTRALTALSEALIPGIYLVDTFPSLKYVPQWFPGAAFKRKAAFERQFVERLRAETMEFVKNSMANGAAKSSMASREMQKMQDEGSWSEEKEEILKDVLATIFPGKSMSPVDLDTYGFISDCEPPCSRNRHGELRGARTNVRQRNSDTKPELDYICNSTIFLALVRNPEILRKGQAAIDAVVGQSRLPDFGDEGQIPYITALVMEGLRWRPALPLGTLFNFFLAILHDPAVYGDDVDQFRPERFLHSDGTLNSDIPYPEAAFGYGRRICAGKVIAQTSIWLAVASIVACFDITKAKNRDGLEIDPSTDYNDGFLSHPLPYECSIKPRSENVKNLIKQDMNYNLA</sequence>
<gene>
    <name evidence="12" type="ORF">D9757_003232</name>
</gene>
<evidence type="ECO:0000256" key="5">
    <source>
        <dbReference type="ARBA" id="ARBA00022723"/>
    </source>
</evidence>
<dbReference type="PROSITE" id="PS00086">
    <property type="entry name" value="CYTOCHROME_P450"/>
    <property type="match status" value="1"/>
</dbReference>
<keyword evidence="13" id="KW-1185">Reference proteome</keyword>
<keyword evidence="6 10" id="KW-0560">Oxidoreductase</keyword>
<organism evidence="12 13">
    <name type="scientific">Collybiopsis confluens</name>
    <dbReference type="NCBI Taxonomy" id="2823264"/>
    <lineage>
        <taxon>Eukaryota</taxon>
        <taxon>Fungi</taxon>
        <taxon>Dikarya</taxon>
        <taxon>Basidiomycota</taxon>
        <taxon>Agaricomycotina</taxon>
        <taxon>Agaricomycetes</taxon>
        <taxon>Agaricomycetidae</taxon>
        <taxon>Agaricales</taxon>
        <taxon>Marasmiineae</taxon>
        <taxon>Omphalotaceae</taxon>
        <taxon>Collybiopsis</taxon>
    </lineage>
</organism>
<dbReference type="InterPro" id="IPR001128">
    <property type="entry name" value="Cyt_P450"/>
</dbReference>
<evidence type="ECO:0000256" key="6">
    <source>
        <dbReference type="ARBA" id="ARBA00023002"/>
    </source>
</evidence>
<dbReference type="CDD" id="cd11065">
    <property type="entry name" value="CYP64-like"/>
    <property type="match status" value="1"/>
</dbReference>
<keyword evidence="11" id="KW-1133">Transmembrane helix</keyword>
<keyword evidence="11" id="KW-0812">Transmembrane</keyword>
<feature type="binding site" description="axial binding residue" evidence="9">
    <location>
        <position position="467"/>
    </location>
    <ligand>
        <name>heme</name>
        <dbReference type="ChEBI" id="CHEBI:30413"/>
    </ligand>
    <ligandPart>
        <name>Fe</name>
        <dbReference type="ChEBI" id="CHEBI:18248"/>
    </ligandPart>
</feature>
<dbReference type="PANTHER" id="PTHR46300:SF7">
    <property type="entry name" value="P450, PUTATIVE (EUROFUNG)-RELATED"/>
    <property type="match status" value="1"/>
</dbReference>
<keyword evidence="8 10" id="KW-0503">Monooxygenase</keyword>
<dbReference type="InterPro" id="IPR017972">
    <property type="entry name" value="Cyt_P450_CS"/>
</dbReference>
<dbReference type="OrthoDB" id="2789670at2759"/>
<dbReference type="Pfam" id="PF00067">
    <property type="entry name" value="p450"/>
    <property type="match status" value="3"/>
</dbReference>
<evidence type="ECO:0000256" key="4">
    <source>
        <dbReference type="ARBA" id="ARBA00022617"/>
    </source>
</evidence>